<dbReference type="OrthoDB" id="9772503at2"/>
<evidence type="ECO:0000313" key="3">
    <source>
        <dbReference type="EMBL" id="TDP52856.1"/>
    </source>
</evidence>
<evidence type="ECO:0000313" key="4">
    <source>
        <dbReference type="Proteomes" id="UP000295500"/>
    </source>
</evidence>
<dbReference type="InterPro" id="IPR051534">
    <property type="entry name" value="CBASS_pafABC_assoc_protein"/>
</dbReference>
<evidence type="ECO:0000259" key="2">
    <source>
        <dbReference type="Pfam" id="PF25583"/>
    </source>
</evidence>
<dbReference type="RefSeq" id="WP_133528770.1">
    <property type="nucleotide sequence ID" value="NZ_SNXO01000025.1"/>
</dbReference>
<dbReference type="Proteomes" id="UP000295500">
    <property type="component" value="Unassembled WGS sequence"/>
</dbReference>
<keyword evidence="4" id="KW-1185">Reference proteome</keyword>
<dbReference type="InterPro" id="IPR057727">
    <property type="entry name" value="WCX_dom"/>
</dbReference>
<dbReference type="AlphaFoldDB" id="A0A4R6Q094"/>
<dbReference type="PROSITE" id="PS52050">
    <property type="entry name" value="WYL"/>
    <property type="match status" value="1"/>
</dbReference>
<name>A0A4R6Q094_9FIRM</name>
<evidence type="ECO:0000259" key="1">
    <source>
        <dbReference type="Pfam" id="PF13280"/>
    </source>
</evidence>
<dbReference type="Pfam" id="PF13280">
    <property type="entry name" value="WYL"/>
    <property type="match status" value="1"/>
</dbReference>
<feature type="domain" description="WYL" evidence="1">
    <location>
        <begin position="145"/>
        <end position="218"/>
    </location>
</feature>
<organism evidence="3 4">
    <name type="scientific">Aminicella lysinilytica</name>
    <dbReference type="NCBI Taxonomy" id="433323"/>
    <lineage>
        <taxon>Bacteria</taxon>
        <taxon>Bacillati</taxon>
        <taxon>Bacillota</taxon>
        <taxon>Clostridia</taxon>
        <taxon>Peptostreptococcales</taxon>
        <taxon>Anaerovoracaceae</taxon>
        <taxon>Aminicella</taxon>
    </lineage>
</organism>
<keyword evidence="3" id="KW-0238">DNA-binding</keyword>
<dbReference type="PANTHER" id="PTHR34580:SF1">
    <property type="entry name" value="PROTEIN PAFC"/>
    <property type="match status" value="1"/>
</dbReference>
<comment type="caution">
    <text evidence="3">The sequence shown here is derived from an EMBL/GenBank/DDBJ whole genome shotgun (WGS) entry which is preliminary data.</text>
</comment>
<accession>A0A4R6Q094</accession>
<dbReference type="PANTHER" id="PTHR34580">
    <property type="match status" value="1"/>
</dbReference>
<dbReference type="Pfam" id="PF25583">
    <property type="entry name" value="WCX"/>
    <property type="match status" value="1"/>
</dbReference>
<protein>
    <submittedName>
        <fullName evidence="3">Putative DNA-binding transcriptional regulator YafY</fullName>
    </submittedName>
</protein>
<proteinExistence type="predicted"/>
<sequence length="327" mass="38195">MDNTKPNTMKKRLILVMDFLREKSDQDHPQDTHQLLRYLESQGVNTNRKTLKSDLDLLVDCGIDIITIPSKPNKYYWGQREFEIPELQLLIDAVLSSRFITKKKSRELARKISGLASDSQKKKLERHMNTAGRVKPVNENIFYIVNDVNDAINRKRKITFKYIEYSPEKKKILRNDGEVYELSPYALYWNDDFYYVIGWSDKHDNVSAFRVDRMDSVAISDEAAEKKPKGFRLDDYSRQIFEMYDGQGVRVKLECRNELMKYVIDKFGERVKTEVATRSTFYVWADVALSPTFYAWVFRFSGGIRILSPDQAVEEIGDMARDVMGEA</sequence>
<gene>
    <name evidence="3" type="ORF">EV211_12510</name>
</gene>
<reference evidence="3 4" key="1">
    <citation type="submission" date="2019-03" db="EMBL/GenBank/DDBJ databases">
        <title>Genomic Encyclopedia of Type Strains, Phase IV (KMG-IV): sequencing the most valuable type-strain genomes for metagenomic binning, comparative biology and taxonomic classification.</title>
        <authorList>
            <person name="Goeker M."/>
        </authorList>
    </citation>
    <scope>NUCLEOTIDE SEQUENCE [LARGE SCALE GENOMIC DNA]</scope>
    <source>
        <strain evidence="3 4">DSM 28287</strain>
    </source>
</reference>
<dbReference type="GO" id="GO:0003677">
    <property type="term" value="F:DNA binding"/>
    <property type="evidence" value="ECO:0007669"/>
    <property type="project" value="UniProtKB-KW"/>
</dbReference>
<dbReference type="InterPro" id="IPR026881">
    <property type="entry name" value="WYL_dom"/>
</dbReference>
<dbReference type="EMBL" id="SNXO01000025">
    <property type="protein sequence ID" value="TDP52856.1"/>
    <property type="molecule type" value="Genomic_DNA"/>
</dbReference>
<feature type="domain" description="WCX" evidence="2">
    <location>
        <begin position="249"/>
        <end position="323"/>
    </location>
</feature>